<feature type="transmembrane region" description="Helical" evidence="1">
    <location>
        <begin position="36"/>
        <end position="60"/>
    </location>
</feature>
<keyword evidence="1" id="KW-0812">Transmembrane</keyword>
<sequence>MCVQGYGYKIYADVDLFLLQAHLQVGLDFQGNFKAFCYAVLNCIAIVIEFGALTVTIALVFVAVNAIVVVFEVTIVDVATLWLSFMSMAQTTMISFAIHCQYADEIS</sequence>
<dbReference type="VEuPathDB" id="VectorBase:GPAI003270"/>
<protein>
    <submittedName>
        <fullName evidence="2">Uncharacterized protein</fullName>
    </submittedName>
</protein>
<dbReference type="Proteomes" id="UP000092445">
    <property type="component" value="Unassembled WGS sequence"/>
</dbReference>
<evidence type="ECO:0000313" key="3">
    <source>
        <dbReference type="Proteomes" id="UP000092445"/>
    </source>
</evidence>
<organism evidence="2 3">
    <name type="scientific">Glossina pallidipes</name>
    <name type="common">Tsetse fly</name>
    <dbReference type="NCBI Taxonomy" id="7398"/>
    <lineage>
        <taxon>Eukaryota</taxon>
        <taxon>Metazoa</taxon>
        <taxon>Ecdysozoa</taxon>
        <taxon>Arthropoda</taxon>
        <taxon>Hexapoda</taxon>
        <taxon>Insecta</taxon>
        <taxon>Pterygota</taxon>
        <taxon>Neoptera</taxon>
        <taxon>Endopterygota</taxon>
        <taxon>Diptera</taxon>
        <taxon>Brachycera</taxon>
        <taxon>Muscomorpha</taxon>
        <taxon>Hippoboscoidea</taxon>
        <taxon>Glossinidae</taxon>
        <taxon>Glossina</taxon>
    </lineage>
</organism>
<keyword evidence="3" id="KW-1185">Reference proteome</keyword>
<name>A0A1A9Z460_GLOPL</name>
<evidence type="ECO:0000313" key="2">
    <source>
        <dbReference type="EnsemblMetazoa" id="GPAI003270-PA"/>
    </source>
</evidence>
<keyword evidence="1" id="KW-0472">Membrane</keyword>
<accession>A0A1A9Z460</accession>
<dbReference type="EnsemblMetazoa" id="GPAI003270-RA">
    <property type="protein sequence ID" value="GPAI003270-PA"/>
    <property type="gene ID" value="GPAI003270"/>
</dbReference>
<proteinExistence type="predicted"/>
<reference evidence="3" key="1">
    <citation type="submission" date="2014-03" db="EMBL/GenBank/DDBJ databases">
        <authorList>
            <person name="Aksoy S."/>
            <person name="Warren W."/>
            <person name="Wilson R.K."/>
        </authorList>
    </citation>
    <scope>NUCLEOTIDE SEQUENCE [LARGE SCALE GENOMIC DNA]</scope>
    <source>
        <strain evidence="3">IAEA</strain>
    </source>
</reference>
<dbReference type="AlphaFoldDB" id="A0A1A9Z460"/>
<keyword evidence="1" id="KW-1133">Transmembrane helix</keyword>
<reference evidence="2" key="2">
    <citation type="submission" date="2020-05" db="UniProtKB">
        <authorList>
            <consortium name="EnsemblMetazoa"/>
        </authorList>
    </citation>
    <scope>IDENTIFICATION</scope>
    <source>
        <strain evidence="2">IAEA</strain>
    </source>
</reference>
<evidence type="ECO:0000256" key="1">
    <source>
        <dbReference type="SAM" id="Phobius"/>
    </source>
</evidence>
<feature type="transmembrane region" description="Helical" evidence="1">
    <location>
        <begin position="66"/>
        <end position="85"/>
    </location>
</feature>